<dbReference type="EMBL" id="VZQZ01000001">
    <property type="protein sequence ID" value="KAB0667702.1"/>
    <property type="molecule type" value="Genomic_DNA"/>
</dbReference>
<dbReference type="InterPro" id="IPR004843">
    <property type="entry name" value="Calcineurin-like_PHP"/>
</dbReference>
<protein>
    <recommendedName>
        <fullName evidence="1">Calcineurin-like phosphoesterase domain-containing protein</fullName>
    </recommendedName>
</protein>
<organism evidence="2 3">
    <name type="scientific">Oryzomonas japonica</name>
    <dbReference type="NCBI Taxonomy" id="2603858"/>
    <lineage>
        <taxon>Bacteria</taxon>
        <taxon>Pseudomonadati</taxon>
        <taxon>Thermodesulfobacteriota</taxon>
        <taxon>Desulfuromonadia</taxon>
        <taxon>Geobacterales</taxon>
        <taxon>Geobacteraceae</taxon>
        <taxon>Oryzomonas</taxon>
    </lineage>
</organism>
<comment type="caution">
    <text evidence="2">The sequence shown here is derived from an EMBL/GenBank/DDBJ whole genome shotgun (WGS) entry which is preliminary data.</text>
</comment>
<dbReference type="AlphaFoldDB" id="A0A7J4ZVX7"/>
<evidence type="ECO:0000313" key="2">
    <source>
        <dbReference type="EMBL" id="KAB0667702.1"/>
    </source>
</evidence>
<dbReference type="Gene3D" id="3.60.21.10">
    <property type="match status" value="1"/>
</dbReference>
<name>A0A7J4ZVX7_9BACT</name>
<accession>A0A7J4ZVX7</accession>
<evidence type="ECO:0000259" key="1">
    <source>
        <dbReference type="Pfam" id="PF00149"/>
    </source>
</evidence>
<dbReference type="Proteomes" id="UP000420562">
    <property type="component" value="Unassembled WGS sequence"/>
</dbReference>
<dbReference type="Pfam" id="PF00149">
    <property type="entry name" value="Metallophos"/>
    <property type="match status" value="1"/>
</dbReference>
<dbReference type="RefSeq" id="WP_151127119.1">
    <property type="nucleotide sequence ID" value="NZ_VZQZ01000001.1"/>
</dbReference>
<dbReference type="GO" id="GO:0016787">
    <property type="term" value="F:hydrolase activity"/>
    <property type="evidence" value="ECO:0007669"/>
    <property type="project" value="InterPro"/>
</dbReference>
<keyword evidence="3" id="KW-1185">Reference proteome</keyword>
<dbReference type="InterPro" id="IPR029052">
    <property type="entry name" value="Metallo-depent_PP-like"/>
</dbReference>
<gene>
    <name evidence="2" type="ORF">F6V25_03120</name>
</gene>
<feature type="domain" description="Calcineurin-like phosphoesterase" evidence="1">
    <location>
        <begin position="3"/>
        <end position="176"/>
    </location>
</feature>
<proteinExistence type="predicted"/>
<evidence type="ECO:0000313" key="3">
    <source>
        <dbReference type="Proteomes" id="UP000420562"/>
    </source>
</evidence>
<sequence length="273" mass="31206">MAIIIGDIHGDLAMARAFLDYKRNVEHVALGDFVDSRDPKVTFEDELACLELLINSDAVLLWGNHDLAYTPERPWGCFTRHGFINAPEIPRWTDGNDYLTRVYNENGALYCRDIFESRYHIAREKKQITAAYAADGWLCTHAGASTALAADMPDCPWETSDPVAISSWLNAEFAKEFAIPRRRFSERPVGLYGVGPLFFTDWTRGGSDTYGGIFWYDPQWEPQRPPDSRIKQIFGHTKTEGPMRKVNHINIHIEDGWWVFNTESEEFARLGVK</sequence>
<reference evidence="2 3" key="1">
    <citation type="submission" date="2019-09" db="EMBL/GenBank/DDBJ databases">
        <title>Geobacter sp. Red96, a novel strain isolated from paddy soil.</title>
        <authorList>
            <person name="Xu Z."/>
            <person name="Masuda Y."/>
            <person name="Itoh H."/>
            <person name="Senoo K."/>
        </authorList>
    </citation>
    <scope>NUCLEOTIDE SEQUENCE [LARGE SCALE GENOMIC DNA]</scope>
    <source>
        <strain evidence="2 3">Red96</strain>
    </source>
</reference>
<dbReference type="SUPFAM" id="SSF56300">
    <property type="entry name" value="Metallo-dependent phosphatases"/>
    <property type="match status" value="1"/>
</dbReference>